<feature type="region of interest" description="Disordered" evidence="1">
    <location>
        <begin position="118"/>
        <end position="240"/>
    </location>
</feature>
<name>A0A843VGV3_COLES</name>
<sequence>MTREAPKRLLTLAHILDEYVSLKGQRIAVEQEKRRVEALLGGIQDAVNAYRSGSEPHPPLPSPPQMSPPAPPPTPAVVPAPVPSGRIASANPGNRYRTGPLVPQIPLVRSLPVVVPSKVPQASSISPPLGNNTRSNKRKNPKPVLKAPAAPKKHRGQSQADVSALEGTRGPSESDGANRTEQPVHQKSPACNLPSNSDRNPDPFVERSSVAKSPSVQSPDSDINSTPPKTPQQACSSQSQKMVPFLASSSSCQSASGSASKELTPSKCSITSSKTVVVSPYKKECYYTVQKSCRITSSPLKASPRRAGIRDCVKSRLDFDDSDLPSACENPALAGSPNSLIDDKLDDIFNFDISDFDMDFSFAELLVNGDLDCGEFTGSCQPAIKSSADSISRSEEAAANACLGMSQDVPVPCLTSMSGVMSEEAMRVTEVGTPLSSPIPPTLVRQ</sequence>
<comment type="caution">
    <text evidence="2">The sequence shown here is derived from an EMBL/GenBank/DDBJ whole genome shotgun (WGS) entry which is preliminary data.</text>
</comment>
<feature type="compositionally biased region" description="Pro residues" evidence="1">
    <location>
        <begin position="56"/>
        <end position="82"/>
    </location>
</feature>
<protein>
    <submittedName>
        <fullName evidence="2">Uncharacterized protein</fullName>
    </submittedName>
</protein>
<feature type="compositionally biased region" description="Polar residues" evidence="1">
    <location>
        <begin position="210"/>
        <end position="240"/>
    </location>
</feature>
<proteinExistence type="predicted"/>
<dbReference type="PANTHER" id="PTHR35117:SF1">
    <property type="entry name" value="MYOSIN-M HEAVY PROTEIN"/>
    <property type="match status" value="1"/>
</dbReference>
<feature type="compositionally biased region" description="Polar residues" evidence="1">
    <location>
        <begin position="121"/>
        <end position="134"/>
    </location>
</feature>
<evidence type="ECO:0000313" key="2">
    <source>
        <dbReference type="EMBL" id="MQL92910.1"/>
    </source>
</evidence>
<keyword evidence="3" id="KW-1185">Reference proteome</keyword>
<dbReference type="PANTHER" id="PTHR35117">
    <property type="entry name" value="MYOSIN-M HEAVY PROTEIN"/>
    <property type="match status" value="1"/>
</dbReference>
<feature type="region of interest" description="Disordered" evidence="1">
    <location>
        <begin position="49"/>
        <end position="97"/>
    </location>
</feature>
<gene>
    <name evidence="2" type="ORF">Taro_025528</name>
</gene>
<evidence type="ECO:0000313" key="3">
    <source>
        <dbReference type="Proteomes" id="UP000652761"/>
    </source>
</evidence>
<dbReference type="OrthoDB" id="1939654at2759"/>
<evidence type="ECO:0000256" key="1">
    <source>
        <dbReference type="SAM" id="MobiDB-lite"/>
    </source>
</evidence>
<accession>A0A843VGV3</accession>
<dbReference type="Proteomes" id="UP000652761">
    <property type="component" value="Unassembled WGS sequence"/>
</dbReference>
<dbReference type="AlphaFoldDB" id="A0A843VGV3"/>
<reference evidence="2" key="1">
    <citation type="submission" date="2017-07" db="EMBL/GenBank/DDBJ databases">
        <title>Taro Niue Genome Assembly and Annotation.</title>
        <authorList>
            <person name="Atibalentja N."/>
            <person name="Keating K."/>
            <person name="Fields C.J."/>
        </authorList>
    </citation>
    <scope>NUCLEOTIDE SEQUENCE</scope>
    <source>
        <strain evidence="2">Niue_2</strain>
        <tissue evidence="2">Leaf</tissue>
    </source>
</reference>
<dbReference type="EMBL" id="NMUH01001498">
    <property type="protein sequence ID" value="MQL92910.1"/>
    <property type="molecule type" value="Genomic_DNA"/>
</dbReference>
<organism evidence="2 3">
    <name type="scientific">Colocasia esculenta</name>
    <name type="common">Wild taro</name>
    <name type="synonym">Arum esculentum</name>
    <dbReference type="NCBI Taxonomy" id="4460"/>
    <lineage>
        <taxon>Eukaryota</taxon>
        <taxon>Viridiplantae</taxon>
        <taxon>Streptophyta</taxon>
        <taxon>Embryophyta</taxon>
        <taxon>Tracheophyta</taxon>
        <taxon>Spermatophyta</taxon>
        <taxon>Magnoliopsida</taxon>
        <taxon>Liliopsida</taxon>
        <taxon>Araceae</taxon>
        <taxon>Aroideae</taxon>
        <taxon>Colocasieae</taxon>
        <taxon>Colocasia</taxon>
    </lineage>
</organism>